<evidence type="ECO:0000313" key="1">
    <source>
        <dbReference type="EMBL" id="ABL96823.1"/>
    </source>
</evidence>
<accession>A1YZZ6</accession>
<protein>
    <submittedName>
        <fullName evidence="1">Spanin</fullName>
    </submittedName>
</protein>
<dbReference type="EMBL" id="EF153632">
    <property type="protein sequence ID" value="ABL96823.1"/>
    <property type="molecule type" value="Genomic_DNA"/>
</dbReference>
<dbReference type="Proteomes" id="UP000001793">
    <property type="component" value="Segment"/>
</dbReference>
<dbReference type="KEGG" id="vg:4818352"/>
<gene>
    <name evidence="1" type="ORF">BcepF1.092</name>
</gene>
<dbReference type="TCDB" id="1.M.5.1.1">
    <property type="family name" value="the putative spanin5 (spanin5) family"/>
</dbReference>
<dbReference type="GeneID" id="4818352"/>
<dbReference type="RefSeq" id="YP_001039776.1">
    <property type="nucleotide sequence ID" value="NC_009015.1"/>
</dbReference>
<name>A1YZZ6_9CAUD</name>
<proteinExistence type="predicted"/>
<keyword evidence="2" id="KW-1185">Reference proteome</keyword>
<dbReference type="PROSITE" id="PS51257">
    <property type="entry name" value="PROKAR_LIPOPROTEIN"/>
    <property type="match status" value="1"/>
</dbReference>
<sequence length="57" mass="6133">MKRIVSILILTILSGCATIADRASDAPIRHPCGNVWDVCPGDSAFLDRINAVLQGHM</sequence>
<evidence type="ECO:0000313" key="2">
    <source>
        <dbReference type="Proteomes" id="UP000001793"/>
    </source>
</evidence>
<reference evidence="1 2" key="1">
    <citation type="submission" date="2006-12" db="EMBL/GenBank/DDBJ databases">
        <title>Genomic analysis of Burkholderia ambifaria phage BcepF1, a member of the Bcep781- like phage supergroup.</title>
        <authorList>
            <person name="Summer E.J."/>
            <person name="Robinson S."/>
            <person name="Haines C."/>
            <person name="Adams B."/>
            <person name="Daggett M."/>
            <person name="Landua J."/>
            <person name="Swanson S."/>
            <person name="Vorndam W."/>
            <person name="Morrison W."/>
            <person name="Nail K."/>
            <person name="Gonzalez C."/>
            <person name="Young R."/>
        </authorList>
    </citation>
    <scope>NUCLEOTIDE SEQUENCE [LARGE SCALE GENOMIC DNA]</scope>
</reference>
<organism evidence="1 2">
    <name type="scientific">Burkholderia phage BcepF1</name>
    <dbReference type="NCBI Taxonomy" id="2886897"/>
    <lineage>
        <taxon>Viruses</taxon>
        <taxon>Duplodnaviria</taxon>
        <taxon>Heunggongvirae</taxon>
        <taxon>Uroviricota</taxon>
        <taxon>Caudoviricetes</taxon>
        <taxon>Lindbergviridae</taxon>
        <taxon>Bcepfunavirus</taxon>
        <taxon>Bcepfunavirus bcepF1</taxon>
    </lineage>
</organism>